<accession>A0A9D4KSE0</accession>
<gene>
    <name evidence="2" type="ORF">DPMN_087438</name>
</gene>
<reference evidence="2" key="2">
    <citation type="submission" date="2020-11" db="EMBL/GenBank/DDBJ databases">
        <authorList>
            <person name="McCartney M.A."/>
            <person name="Auch B."/>
            <person name="Kono T."/>
            <person name="Mallez S."/>
            <person name="Becker A."/>
            <person name="Gohl D.M."/>
            <person name="Silverstein K.A.T."/>
            <person name="Koren S."/>
            <person name="Bechman K.B."/>
            <person name="Herman A."/>
            <person name="Abrahante J.E."/>
            <person name="Garbe J."/>
        </authorList>
    </citation>
    <scope>NUCLEOTIDE SEQUENCE</scope>
    <source>
        <strain evidence="2">Duluth1</strain>
        <tissue evidence="2">Whole animal</tissue>
    </source>
</reference>
<feature type="region of interest" description="Disordered" evidence="1">
    <location>
        <begin position="99"/>
        <end position="120"/>
    </location>
</feature>
<feature type="compositionally biased region" description="Polar residues" evidence="1">
    <location>
        <begin position="165"/>
        <end position="177"/>
    </location>
</feature>
<proteinExistence type="predicted"/>
<feature type="region of interest" description="Disordered" evidence="1">
    <location>
        <begin position="154"/>
        <end position="177"/>
    </location>
</feature>
<evidence type="ECO:0000313" key="3">
    <source>
        <dbReference type="Proteomes" id="UP000828390"/>
    </source>
</evidence>
<evidence type="ECO:0000313" key="2">
    <source>
        <dbReference type="EMBL" id="KAH3845165.1"/>
    </source>
</evidence>
<protein>
    <submittedName>
        <fullName evidence="2">Uncharacterized protein</fullName>
    </submittedName>
</protein>
<organism evidence="2 3">
    <name type="scientific">Dreissena polymorpha</name>
    <name type="common">Zebra mussel</name>
    <name type="synonym">Mytilus polymorpha</name>
    <dbReference type="NCBI Taxonomy" id="45954"/>
    <lineage>
        <taxon>Eukaryota</taxon>
        <taxon>Metazoa</taxon>
        <taxon>Spiralia</taxon>
        <taxon>Lophotrochozoa</taxon>
        <taxon>Mollusca</taxon>
        <taxon>Bivalvia</taxon>
        <taxon>Autobranchia</taxon>
        <taxon>Heteroconchia</taxon>
        <taxon>Euheterodonta</taxon>
        <taxon>Imparidentia</taxon>
        <taxon>Neoheterodontei</taxon>
        <taxon>Myida</taxon>
        <taxon>Dreissenoidea</taxon>
        <taxon>Dreissenidae</taxon>
        <taxon>Dreissena</taxon>
    </lineage>
</organism>
<sequence>METRHVHMGLSGNNKVKHVTSASRTVDSRRQAYTAIQIPRPSYSLERRPSVDMGVIARMRSKNGLSVAPIVAYHSPRSHETSNLSSSTATQVMTSMITQQTSVPTSSASSNHTDTSTQSPLFRHQVITQMSLPRSQTTSSTASHLVHPVTEIRPILKGSRRKQSSESPENTQTVSTAVQAHKVRTLDPKFQYRLPDKPDAAKFQKSVSFKEDMFSSKINRRHMTSPVLSLPYSVLKADDSDRKQIFV</sequence>
<dbReference type="AlphaFoldDB" id="A0A9D4KSE0"/>
<keyword evidence="3" id="KW-1185">Reference proteome</keyword>
<name>A0A9D4KSE0_DREPO</name>
<comment type="caution">
    <text evidence="2">The sequence shown here is derived from an EMBL/GenBank/DDBJ whole genome shotgun (WGS) entry which is preliminary data.</text>
</comment>
<reference evidence="2" key="1">
    <citation type="journal article" date="2019" name="bioRxiv">
        <title>The Genome of the Zebra Mussel, Dreissena polymorpha: A Resource for Invasive Species Research.</title>
        <authorList>
            <person name="McCartney M.A."/>
            <person name="Auch B."/>
            <person name="Kono T."/>
            <person name="Mallez S."/>
            <person name="Zhang Y."/>
            <person name="Obille A."/>
            <person name="Becker A."/>
            <person name="Abrahante J.E."/>
            <person name="Garbe J."/>
            <person name="Badalamenti J.P."/>
            <person name="Herman A."/>
            <person name="Mangelson H."/>
            <person name="Liachko I."/>
            <person name="Sullivan S."/>
            <person name="Sone E.D."/>
            <person name="Koren S."/>
            <person name="Silverstein K.A.T."/>
            <person name="Beckman K.B."/>
            <person name="Gohl D.M."/>
        </authorList>
    </citation>
    <scope>NUCLEOTIDE SEQUENCE</scope>
    <source>
        <strain evidence="2">Duluth1</strain>
        <tissue evidence="2">Whole animal</tissue>
    </source>
</reference>
<evidence type="ECO:0000256" key="1">
    <source>
        <dbReference type="SAM" id="MobiDB-lite"/>
    </source>
</evidence>
<dbReference type="EMBL" id="JAIWYP010000003">
    <property type="protein sequence ID" value="KAH3845165.1"/>
    <property type="molecule type" value="Genomic_DNA"/>
</dbReference>
<dbReference type="Proteomes" id="UP000828390">
    <property type="component" value="Unassembled WGS sequence"/>
</dbReference>